<name>A0A8B8CFK1_CRAVI</name>
<dbReference type="KEGG" id="cvn:111118256"/>
<organism evidence="1 2">
    <name type="scientific">Crassostrea virginica</name>
    <name type="common">Eastern oyster</name>
    <dbReference type="NCBI Taxonomy" id="6565"/>
    <lineage>
        <taxon>Eukaryota</taxon>
        <taxon>Metazoa</taxon>
        <taxon>Spiralia</taxon>
        <taxon>Lophotrochozoa</taxon>
        <taxon>Mollusca</taxon>
        <taxon>Bivalvia</taxon>
        <taxon>Autobranchia</taxon>
        <taxon>Pteriomorphia</taxon>
        <taxon>Ostreida</taxon>
        <taxon>Ostreoidea</taxon>
        <taxon>Ostreidae</taxon>
        <taxon>Crassostrea</taxon>
    </lineage>
</organism>
<dbReference type="RefSeq" id="XP_022313326.1">
    <property type="nucleotide sequence ID" value="XM_022457618.1"/>
</dbReference>
<keyword evidence="1" id="KW-1185">Reference proteome</keyword>
<accession>A0A8B8CFK1</accession>
<dbReference type="Proteomes" id="UP000694844">
    <property type="component" value="Chromosome 2"/>
</dbReference>
<dbReference type="AlphaFoldDB" id="A0A8B8CFK1"/>
<reference evidence="2" key="1">
    <citation type="submission" date="2025-08" db="UniProtKB">
        <authorList>
            <consortium name="RefSeq"/>
        </authorList>
    </citation>
    <scope>IDENTIFICATION</scope>
    <source>
        <tissue evidence="2">Whole sample</tissue>
    </source>
</reference>
<evidence type="ECO:0000313" key="2">
    <source>
        <dbReference type="RefSeq" id="XP_022313326.1"/>
    </source>
</evidence>
<protein>
    <submittedName>
        <fullName evidence="2">Uncharacterized protein LOC111118256</fullName>
    </submittedName>
</protein>
<dbReference type="GeneID" id="111118256"/>
<gene>
    <name evidence="2" type="primary">LOC111118256</name>
</gene>
<evidence type="ECO:0000313" key="1">
    <source>
        <dbReference type="Proteomes" id="UP000694844"/>
    </source>
</evidence>
<sequence length="535" mass="61702">MSGYFMKEFNGRLKSGNEMSAIRLMGATASFFKYFSNVDNTTTEFEILTGAVSPNKLYTHNSTSPVVDLYQKIMEKMLSLFGADQEYCRSNMYRYSIADYQIIFSSIDSITRMQYYIKLDILNNTFRLMDNLVQCLEKVTDIDPFPVGYLETINETATVIHRIMNRLVDVLLPDHIQDLSVPNDKAEIKEKLVRDAERQALQTALLWRVNVSSLIDFTDLDNKANMLYDVREHFRKIQEKQVELAETSFPIIQNILVKTQNVILRTLILGERHEMDKPVVSVITEIITSDSIKNRTDDYFVGVQPSNRTFEQITDNIVAMKVHYFKKNPLIHGENATTVTSGVSIFNIGNDIKLDVKLTNKGKFKYQKFLPLINPEYPEKMIFFSFDVVNDDDAIIIFMSPDGFDINNPVNFTLYTFYFSDDNYPTSVSFDFKKRIKMTDWEKIGFKIFIDQGKFGKGTCYLGIKPETAPDYSDYIPSKMRRKRDATQNATTPSKVGSRFIPVEANFSLIIFTTGCRSWDNTKKTWSSEVVLFLK</sequence>
<proteinExistence type="predicted"/>